<dbReference type="PANTHER" id="PTHR43247">
    <property type="entry name" value="PHOSPHOSERINE AMINOTRANSFERASE"/>
    <property type="match status" value="1"/>
</dbReference>
<dbReference type="Proteomes" id="UP000320421">
    <property type="component" value="Chromosome"/>
</dbReference>
<evidence type="ECO:0000256" key="13">
    <source>
        <dbReference type="RuleBase" id="RU004505"/>
    </source>
</evidence>
<feature type="binding site" evidence="12">
    <location>
        <begin position="237"/>
        <end position="238"/>
    </location>
    <ligand>
        <name>pyridoxal 5'-phosphate</name>
        <dbReference type="ChEBI" id="CHEBI:597326"/>
    </ligand>
</feature>
<organism evidence="15 16">
    <name type="scientific">Gimesia chilikensis</name>
    <dbReference type="NCBI Taxonomy" id="2605989"/>
    <lineage>
        <taxon>Bacteria</taxon>
        <taxon>Pseudomonadati</taxon>
        <taxon>Planctomycetota</taxon>
        <taxon>Planctomycetia</taxon>
        <taxon>Planctomycetales</taxon>
        <taxon>Planctomycetaceae</taxon>
        <taxon>Gimesia</taxon>
    </lineage>
</organism>
<dbReference type="HAMAP" id="MF_00160">
    <property type="entry name" value="SerC_aminotrans_5"/>
    <property type="match status" value="1"/>
</dbReference>
<evidence type="ECO:0000256" key="10">
    <source>
        <dbReference type="ARBA" id="ARBA00047630"/>
    </source>
</evidence>
<dbReference type="InterPro" id="IPR000192">
    <property type="entry name" value="Aminotrans_V_dom"/>
</dbReference>
<keyword evidence="7 12" id="KW-0663">Pyridoxal phosphate</keyword>
<dbReference type="PIRSF" id="PIRSF000525">
    <property type="entry name" value="SerC"/>
    <property type="match status" value="1"/>
</dbReference>
<evidence type="ECO:0000256" key="9">
    <source>
        <dbReference type="ARBA" id="ARBA00023299"/>
    </source>
</evidence>
<comment type="subunit">
    <text evidence="12">Homodimer.</text>
</comment>
<accession>A0A517PQT3</accession>
<dbReference type="RefSeq" id="WP_145186439.1">
    <property type="nucleotide sequence ID" value="NZ_CP036266.1"/>
</dbReference>
<feature type="binding site" evidence="12">
    <location>
        <position position="172"/>
    </location>
    <ligand>
        <name>pyridoxal 5'-phosphate</name>
        <dbReference type="ChEBI" id="CHEBI:597326"/>
    </ligand>
</feature>
<dbReference type="GO" id="GO:0004648">
    <property type="term" value="F:O-phospho-L-serine:2-oxoglutarate aminotransferase activity"/>
    <property type="evidence" value="ECO:0007669"/>
    <property type="project" value="UniProtKB-UniRule"/>
</dbReference>
<dbReference type="EMBL" id="CP036266">
    <property type="protein sequence ID" value="QDT21709.1"/>
    <property type="molecule type" value="Genomic_DNA"/>
</dbReference>
<dbReference type="PROSITE" id="PS00595">
    <property type="entry name" value="AA_TRANSFER_CLASS_5"/>
    <property type="match status" value="1"/>
</dbReference>
<feature type="binding site" evidence="12">
    <location>
        <begin position="77"/>
        <end position="78"/>
    </location>
    <ligand>
        <name>pyridoxal 5'-phosphate</name>
        <dbReference type="ChEBI" id="CHEBI:597326"/>
    </ligand>
</feature>
<comment type="catalytic activity">
    <reaction evidence="10 12">
        <text>4-(phosphooxy)-L-threonine + 2-oxoglutarate = (R)-3-hydroxy-2-oxo-4-phosphooxybutanoate + L-glutamate</text>
        <dbReference type="Rhea" id="RHEA:16573"/>
        <dbReference type="ChEBI" id="CHEBI:16810"/>
        <dbReference type="ChEBI" id="CHEBI:29985"/>
        <dbReference type="ChEBI" id="CHEBI:58452"/>
        <dbReference type="ChEBI" id="CHEBI:58538"/>
        <dbReference type="EC" id="2.6.1.52"/>
    </reaction>
</comment>
<feature type="modified residue" description="N6-(pyridoxal phosphate)lysine" evidence="12">
    <location>
        <position position="196"/>
    </location>
</feature>
<evidence type="ECO:0000256" key="2">
    <source>
        <dbReference type="ARBA" id="ARBA00005099"/>
    </source>
</evidence>
<gene>
    <name evidence="12 15" type="primary">serC</name>
    <name evidence="15" type="ORF">HG66A1_35120</name>
</gene>
<keyword evidence="6 12" id="KW-0808">Transferase</keyword>
<sequence>MTERIYNFSAGPAALPLPVLEQAQKDLISLGDTGIGILEHSHRSKAFLAVYEAAEALCRELAGVPENYKVLFVQGGASTQFFTIPMNLLSKDQTADYLVTGSWSKKAVKEAKMFGNVNVACSSEDQNFSYIPEEVNYSEKPAYVHFTSNNTIYGTEFASEPEVPGDVPLICDASSDIFSRPLDISKYGIVYAGAQKNLGPSGVTLVIIRDDLIEQGPSDIPTMLQYRTHSEAGSMYNTPPTFGIYILGQVLQWLKDQGGLSVMQEKNQAKAGKLYDYLDQSNLFKPTAAKKDRSLMNVTFVTGDADLDAKFIAQATAAGLDGLKGHRSVGGMRASIYNAFPEAGVDKLIETMNQFEQEHAS</sequence>
<feature type="domain" description="Aminotransferase class V" evidence="14">
    <location>
        <begin position="5"/>
        <end position="348"/>
    </location>
</feature>
<dbReference type="Gene3D" id="3.90.1150.10">
    <property type="entry name" value="Aspartate Aminotransferase, domain 1"/>
    <property type="match status" value="1"/>
</dbReference>
<dbReference type="InterPro" id="IPR015421">
    <property type="entry name" value="PyrdxlP-dep_Trfase_major"/>
</dbReference>
<comment type="cofactor">
    <cofactor evidence="12">
        <name>pyridoxal 5'-phosphate</name>
        <dbReference type="ChEBI" id="CHEBI:597326"/>
    </cofactor>
    <text evidence="12">Binds 1 pyridoxal phosphate per subunit.</text>
</comment>
<comment type="subcellular location">
    <subcellularLocation>
        <location evidence="12">Cytoplasm</location>
    </subcellularLocation>
</comment>
<comment type="function">
    <text evidence="12">Catalyzes the reversible conversion of 3-phosphohydroxypyruvate to phosphoserine and of 3-hydroxy-2-oxo-4-phosphonooxybutanoate to phosphohydroxythreonine.</text>
</comment>
<dbReference type="InterPro" id="IPR015424">
    <property type="entry name" value="PyrdxlP-dep_Trfase"/>
</dbReference>
<keyword evidence="5 12" id="KW-0028">Amino-acid biosynthesis</keyword>
<dbReference type="Pfam" id="PF00266">
    <property type="entry name" value="Aminotran_5"/>
    <property type="match status" value="1"/>
</dbReference>
<dbReference type="UniPathway" id="UPA00135">
    <property type="reaction ID" value="UER00197"/>
</dbReference>
<feature type="binding site" evidence="12">
    <location>
        <position position="43"/>
    </location>
    <ligand>
        <name>L-glutamate</name>
        <dbReference type="ChEBI" id="CHEBI:29985"/>
    </ligand>
</feature>
<comment type="pathway">
    <text evidence="1 12">Cofactor biosynthesis; pyridoxine 5'-phosphate biosynthesis; pyridoxine 5'-phosphate from D-erythrose 4-phosphate: step 3/5.</text>
</comment>
<dbReference type="UniPathway" id="UPA00244">
    <property type="reaction ID" value="UER00311"/>
</dbReference>
<evidence type="ECO:0000256" key="5">
    <source>
        <dbReference type="ARBA" id="ARBA00022605"/>
    </source>
</evidence>
<dbReference type="GO" id="GO:0008615">
    <property type="term" value="P:pyridoxine biosynthetic process"/>
    <property type="evidence" value="ECO:0007669"/>
    <property type="project" value="UniProtKB-UniRule"/>
</dbReference>
<evidence type="ECO:0000256" key="12">
    <source>
        <dbReference type="HAMAP-Rule" id="MF_00160"/>
    </source>
</evidence>
<dbReference type="FunFam" id="3.40.640.10:FF:000010">
    <property type="entry name" value="Phosphoserine aminotransferase"/>
    <property type="match status" value="1"/>
</dbReference>
<comment type="similarity">
    <text evidence="3 12">Belongs to the class-V pyridoxal-phosphate-dependent aminotransferase family. SerC subfamily.</text>
</comment>
<evidence type="ECO:0000259" key="14">
    <source>
        <dbReference type="Pfam" id="PF00266"/>
    </source>
</evidence>
<keyword evidence="16" id="KW-1185">Reference proteome</keyword>
<dbReference type="NCBIfam" id="NF003764">
    <property type="entry name" value="PRK05355.1"/>
    <property type="match status" value="1"/>
</dbReference>
<proteinExistence type="inferred from homology"/>
<evidence type="ECO:0000256" key="6">
    <source>
        <dbReference type="ARBA" id="ARBA00022679"/>
    </source>
</evidence>
<name>A0A517PQT3_9PLAN</name>
<keyword evidence="9 12" id="KW-0718">Serine biosynthesis</keyword>
<evidence type="ECO:0000313" key="15">
    <source>
        <dbReference type="EMBL" id="QDT21709.1"/>
    </source>
</evidence>
<evidence type="ECO:0000256" key="7">
    <source>
        <dbReference type="ARBA" id="ARBA00022898"/>
    </source>
</evidence>
<evidence type="ECO:0000256" key="8">
    <source>
        <dbReference type="ARBA" id="ARBA00023096"/>
    </source>
</evidence>
<dbReference type="GO" id="GO:0006564">
    <property type="term" value="P:L-serine biosynthetic process"/>
    <property type="evidence" value="ECO:0007669"/>
    <property type="project" value="UniProtKB-UniRule"/>
</dbReference>
<dbReference type="GO" id="GO:0030170">
    <property type="term" value="F:pyridoxal phosphate binding"/>
    <property type="evidence" value="ECO:0007669"/>
    <property type="project" value="UniProtKB-UniRule"/>
</dbReference>
<protein>
    <recommendedName>
        <fullName evidence="12">Phosphoserine aminotransferase</fullName>
        <ecNumber evidence="12">2.6.1.52</ecNumber>
    </recommendedName>
    <alternativeName>
        <fullName evidence="12">Phosphohydroxythreonine aminotransferase</fullName>
        <shortName evidence="12">PSAT</shortName>
    </alternativeName>
</protein>
<dbReference type="EC" id="2.6.1.52" evidence="12"/>
<dbReference type="NCBIfam" id="TIGR01364">
    <property type="entry name" value="serC_1"/>
    <property type="match status" value="1"/>
</dbReference>
<reference evidence="15 16" key="1">
    <citation type="submission" date="2019-02" db="EMBL/GenBank/DDBJ databases">
        <title>Deep-cultivation of Planctomycetes and their phenomic and genomic characterization uncovers novel biology.</title>
        <authorList>
            <person name="Wiegand S."/>
            <person name="Jogler M."/>
            <person name="Boedeker C."/>
            <person name="Pinto D."/>
            <person name="Vollmers J."/>
            <person name="Rivas-Marin E."/>
            <person name="Kohn T."/>
            <person name="Peeters S.H."/>
            <person name="Heuer A."/>
            <person name="Rast P."/>
            <person name="Oberbeckmann S."/>
            <person name="Bunk B."/>
            <person name="Jeske O."/>
            <person name="Meyerdierks A."/>
            <person name="Storesund J.E."/>
            <person name="Kallscheuer N."/>
            <person name="Luecker S."/>
            <person name="Lage O.M."/>
            <person name="Pohl T."/>
            <person name="Merkel B.J."/>
            <person name="Hornburger P."/>
            <person name="Mueller R.-W."/>
            <person name="Bruemmer F."/>
            <person name="Labrenz M."/>
            <person name="Spormann A.M."/>
            <person name="Op den Camp H."/>
            <person name="Overmann J."/>
            <person name="Amann R."/>
            <person name="Jetten M.S.M."/>
            <person name="Mascher T."/>
            <person name="Medema M.H."/>
            <person name="Devos D.P."/>
            <person name="Kaster A.-K."/>
            <person name="Ovreas L."/>
            <person name="Rohde M."/>
            <person name="Galperin M.Y."/>
            <person name="Jogler C."/>
        </authorList>
    </citation>
    <scope>NUCLEOTIDE SEQUENCE [LARGE SCALE GENOMIC DNA]</scope>
    <source>
        <strain evidence="15 16">HG66A1</strain>
    </source>
</reference>
<keyword evidence="4 12" id="KW-0032">Aminotransferase</keyword>
<feature type="binding site" evidence="12">
    <location>
        <position position="103"/>
    </location>
    <ligand>
        <name>pyridoxal 5'-phosphate</name>
        <dbReference type="ChEBI" id="CHEBI:597326"/>
    </ligand>
</feature>
<dbReference type="PANTHER" id="PTHR43247:SF1">
    <property type="entry name" value="PHOSPHOSERINE AMINOTRANSFERASE"/>
    <property type="match status" value="1"/>
</dbReference>
<dbReference type="InterPro" id="IPR015422">
    <property type="entry name" value="PyrdxlP-dep_Trfase_small"/>
</dbReference>
<dbReference type="OrthoDB" id="9809412at2"/>
<dbReference type="InterPro" id="IPR020578">
    <property type="entry name" value="Aminotrans_V_PyrdxlP_BS"/>
</dbReference>
<evidence type="ECO:0000256" key="1">
    <source>
        <dbReference type="ARBA" id="ARBA00004915"/>
    </source>
</evidence>
<evidence type="ECO:0000313" key="16">
    <source>
        <dbReference type="Proteomes" id="UP000320421"/>
    </source>
</evidence>
<evidence type="ECO:0000256" key="4">
    <source>
        <dbReference type="ARBA" id="ARBA00022576"/>
    </source>
</evidence>
<keyword evidence="12" id="KW-0963">Cytoplasm</keyword>
<comment type="caution">
    <text evidence="12">Lacks conserved residue(s) required for the propagation of feature annotation.</text>
</comment>
<comment type="catalytic activity">
    <reaction evidence="11 12 13">
        <text>O-phospho-L-serine + 2-oxoglutarate = 3-phosphooxypyruvate + L-glutamate</text>
        <dbReference type="Rhea" id="RHEA:14329"/>
        <dbReference type="ChEBI" id="CHEBI:16810"/>
        <dbReference type="ChEBI" id="CHEBI:18110"/>
        <dbReference type="ChEBI" id="CHEBI:29985"/>
        <dbReference type="ChEBI" id="CHEBI:57524"/>
        <dbReference type="EC" id="2.6.1.52"/>
    </reaction>
</comment>
<dbReference type="AlphaFoldDB" id="A0A517PQT3"/>
<keyword evidence="8 12" id="KW-0664">Pyridoxine biosynthesis</keyword>
<feature type="binding site" evidence="12">
    <location>
        <position position="195"/>
    </location>
    <ligand>
        <name>pyridoxal 5'-phosphate</name>
        <dbReference type="ChEBI" id="CHEBI:597326"/>
    </ligand>
</feature>
<evidence type="ECO:0000256" key="3">
    <source>
        <dbReference type="ARBA" id="ARBA00006904"/>
    </source>
</evidence>
<evidence type="ECO:0000256" key="11">
    <source>
        <dbReference type="ARBA" id="ARBA00049007"/>
    </source>
</evidence>
<feature type="binding site" evidence="12">
    <location>
        <position position="151"/>
    </location>
    <ligand>
        <name>pyridoxal 5'-phosphate</name>
        <dbReference type="ChEBI" id="CHEBI:597326"/>
    </ligand>
</feature>
<dbReference type="Gene3D" id="3.40.640.10">
    <property type="entry name" value="Type I PLP-dependent aspartate aminotransferase-like (Major domain)"/>
    <property type="match status" value="1"/>
</dbReference>
<dbReference type="FunFam" id="3.90.1150.10:FF:000006">
    <property type="entry name" value="Phosphoserine aminotransferase"/>
    <property type="match status" value="1"/>
</dbReference>
<dbReference type="GO" id="GO:0005737">
    <property type="term" value="C:cytoplasm"/>
    <property type="evidence" value="ECO:0007669"/>
    <property type="project" value="UniProtKB-SubCell"/>
</dbReference>
<dbReference type="SUPFAM" id="SSF53383">
    <property type="entry name" value="PLP-dependent transferases"/>
    <property type="match status" value="1"/>
</dbReference>
<dbReference type="InterPro" id="IPR022278">
    <property type="entry name" value="Pser_aminoTfrase"/>
</dbReference>
<comment type="pathway">
    <text evidence="2 12 13">Amino-acid biosynthesis; L-serine biosynthesis; L-serine from 3-phospho-D-glycerate: step 2/3.</text>
</comment>